<dbReference type="PANTHER" id="PTHR42877:SF8">
    <property type="entry name" value="MONOOXYGENASE"/>
    <property type="match status" value="1"/>
</dbReference>
<keyword evidence="3" id="KW-0285">Flavoprotein</keyword>
<dbReference type="InterPro" id="IPR036188">
    <property type="entry name" value="FAD/NAD-bd_sf"/>
</dbReference>
<evidence type="ECO:0000256" key="3">
    <source>
        <dbReference type="ARBA" id="ARBA00022630"/>
    </source>
</evidence>
<dbReference type="SUPFAM" id="SSF51905">
    <property type="entry name" value="FAD/NAD(P)-binding domain"/>
    <property type="match status" value="2"/>
</dbReference>
<comment type="similarity">
    <text evidence="2">Belongs to the FAD-binding monooxygenase family.</text>
</comment>
<dbReference type="GO" id="GO:0050660">
    <property type="term" value="F:flavin adenine dinucleotide binding"/>
    <property type="evidence" value="ECO:0007669"/>
    <property type="project" value="InterPro"/>
</dbReference>
<evidence type="ECO:0000256" key="1">
    <source>
        <dbReference type="ARBA" id="ARBA00001974"/>
    </source>
</evidence>
<dbReference type="EMBL" id="JAPDRN010000013">
    <property type="protein sequence ID" value="KAJ9640799.1"/>
    <property type="molecule type" value="Genomic_DNA"/>
</dbReference>
<dbReference type="InterPro" id="IPR020946">
    <property type="entry name" value="Flavin_mOase-like"/>
</dbReference>
<dbReference type="Gene3D" id="3.50.50.60">
    <property type="entry name" value="FAD/NAD(P)-binding domain"/>
    <property type="match status" value="2"/>
</dbReference>
<gene>
    <name evidence="6" type="ORF">H2204_003088</name>
</gene>
<dbReference type="AlphaFoldDB" id="A0AA38YA84"/>
<evidence type="ECO:0000313" key="7">
    <source>
        <dbReference type="Proteomes" id="UP001172681"/>
    </source>
</evidence>
<comment type="cofactor">
    <cofactor evidence="1">
        <name>FAD</name>
        <dbReference type="ChEBI" id="CHEBI:57692"/>
    </cofactor>
</comment>
<keyword evidence="5" id="KW-0560">Oxidoreductase</keyword>
<sequence>MPLLQDAPYTFDDVPDYPQCSPQPLKIIHVGAGASGLLFAHKAEKALSNYELTCYEKNPVIGGTWYENQYPGCACDIPAHTYTFPFEPNPEWSGYYSYSDEIQNYMLAFAKKYDLDKYVQLNTEVMSAAWDEQNGLWNVHIQRKDGSTFVDTCNVIVNGAGVVNKWKWPAIEGLHDFKGILAHSADWDTTLDFKDKTIAIIGTGSSSVQMVPQLSAAGHHVTVFMRNKTYIGPQLGSNVSNKEADPEAMEPHAAGKHKYTEKEKLRFRDDPEYHLRYRRALERSVVSGFKMFYRGSDLNIMAKKAMQESMAERLGDREDLKEHLIPDWSPGCRRLTPGEGYLEALRAENVTCVFDEISKIVPDGVVTSTGERYKVEMLACATGFHVQFLPHFKITGLDGQVMQDQSKPNVYASIAAPGFPNYFVVNGPRGNWGQGCALPSHEVQVDYILKCCRKLQEDQIQSMVPREDVTTQLNLYMDTWHSKHSVWAEECKSWYKDNEPNGRVYIWPGSLFHHLKFLKHPRYEHYDIKYKDPGNIFKFLGNGLTITEGKYSRDDLPIPYIRNNEDEEWDIE</sequence>
<dbReference type="GO" id="GO:0004499">
    <property type="term" value="F:N,N-dimethylaniline monooxygenase activity"/>
    <property type="evidence" value="ECO:0007669"/>
    <property type="project" value="InterPro"/>
</dbReference>
<dbReference type="Proteomes" id="UP001172681">
    <property type="component" value="Unassembled WGS sequence"/>
</dbReference>
<dbReference type="Pfam" id="PF00743">
    <property type="entry name" value="FMO-like"/>
    <property type="match status" value="1"/>
</dbReference>
<evidence type="ECO:0000256" key="4">
    <source>
        <dbReference type="ARBA" id="ARBA00022827"/>
    </source>
</evidence>
<dbReference type="PANTHER" id="PTHR42877">
    <property type="entry name" value="L-ORNITHINE N(5)-MONOOXYGENASE-RELATED"/>
    <property type="match status" value="1"/>
</dbReference>
<organism evidence="6 7">
    <name type="scientific">Knufia peltigerae</name>
    <dbReference type="NCBI Taxonomy" id="1002370"/>
    <lineage>
        <taxon>Eukaryota</taxon>
        <taxon>Fungi</taxon>
        <taxon>Dikarya</taxon>
        <taxon>Ascomycota</taxon>
        <taxon>Pezizomycotina</taxon>
        <taxon>Eurotiomycetes</taxon>
        <taxon>Chaetothyriomycetidae</taxon>
        <taxon>Chaetothyriales</taxon>
        <taxon>Trichomeriaceae</taxon>
        <taxon>Knufia</taxon>
    </lineage>
</organism>
<name>A0AA38YA84_9EURO</name>
<keyword evidence="4" id="KW-0274">FAD</keyword>
<keyword evidence="7" id="KW-1185">Reference proteome</keyword>
<reference evidence="6" key="1">
    <citation type="submission" date="2022-10" db="EMBL/GenBank/DDBJ databases">
        <title>Culturing micro-colonial fungi from biological soil crusts in the Mojave desert and describing Neophaeococcomyces mojavensis, and introducing the new genera and species Taxawa tesnikishii.</title>
        <authorList>
            <person name="Kurbessoian T."/>
            <person name="Stajich J.E."/>
        </authorList>
    </citation>
    <scope>NUCLEOTIDE SEQUENCE</scope>
    <source>
        <strain evidence="6">TK_35</strain>
    </source>
</reference>
<evidence type="ECO:0000256" key="2">
    <source>
        <dbReference type="ARBA" id="ARBA00010139"/>
    </source>
</evidence>
<evidence type="ECO:0000313" key="6">
    <source>
        <dbReference type="EMBL" id="KAJ9640799.1"/>
    </source>
</evidence>
<comment type="caution">
    <text evidence="6">The sequence shown here is derived from an EMBL/GenBank/DDBJ whole genome shotgun (WGS) entry which is preliminary data.</text>
</comment>
<proteinExistence type="inferred from homology"/>
<dbReference type="GO" id="GO:0050661">
    <property type="term" value="F:NADP binding"/>
    <property type="evidence" value="ECO:0007669"/>
    <property type="project" value="InterPro"/>
</dbReference>
<dbReference type="InterPro" id="IPR051209">
    <property type="entry name" value="FAD-bind_Monooxygenase_sf"/>
</dbReference>
<accession>A0AA38YA84</accession>
<protein>
    <submittedName>
        <fullName evidence="6">Uncharacterized protein</fullName>
    </submittedName>
</protein>
<evidence type="ECO:0000256" key="5">
    <source>
        <dbReference type="ARBA" id="ARBA00023002"/>
    </source>
</evidence>